<proteinExistence type="predicted"/>
<evidence type="ECO:0000313" key="4">
    <source>
        <dbReference type="Proteomes" id="UP000266841"/>
    </source>
</evidence>
<evidence type="ECO:0000313" key="3">
    <source>
        <dbReference type="EMBL" id="EJK61260.1"/>
    </source>
</evidence>
<feature type="region of interest" description="Disordered" evidence="1">
    <location>
        <begin position="110"/>
        <end position="202"/>
    </location>
</feature>
<protein>
    <recommendedName>
        <fullName evidence="2">GTP cyclohydrolase N-terminal domain-containing protein</fullName>
    </recommendedName>
</protein>
<keyword evidence="4" id="KW-1185">Reference proteome</keyword>
<evidence type="ECO:0000259" key="2">
    <source>
        <dbReference type="Pfam" id="PF12471"/>
    </source>
</evidence>
<feature type="non-terminal residue" evidence="3">
    <location>
        <position position="202"/>
    </location>
</feature>
<feature type="region of interest" description="Disordered" evidence="1">
    <location>
        <begin position="1"/>
        <end position="23"/>
    </location>
</feature>
<dbReference type="InterPro" id="IPR022163">
    <property type="entry name" value="GTP_CH_N"/>
</dbReference>
<dbReference type="PANTHER" id="PTHR47259:SF2">
    <property type="entry name" value="URACIL-REGULATED PROTEIN 1"/>
    <property type="match status" value="1"/>
</dbReference>
<name>K0S7N9_THAOC</name>
<accession>K0S7N9</accession>
<organism evidence="3 4">
    <name type="scientific">Thalassiosira oceanica</name>
    <name type="common">Marine diatom</name>
    <dbReference type="NCBI Taxonomy" id="159749"/>
    <lineage>
        <taxon>Eukaryota</taxon>
        <taxon>Sar</taxon>
        <taxon>Stramenopiles</taxon>
        <taxon>Ochrophyta</taxon>
        <taxon>Bacillariophyta</taxon>
        <taxon>Coscinodiscophyceae</taxon>
        <taxon>Thalassiosirophycidae</taxon>
        <taxon>Thalassiosirales</taxon>
        <taxon>Thalassiosiraceae</taxon>
        <taxon>Thalassiosira</taxon>
    </lineage>
</organism>
<dbReference type="Proteomes" id="UP000266841">
    <property type="component" value="Unassembled WGS sequence"/>
</dbReference>
<dbReference type="EMBL" id="AGNL01020245">
    <property type="protein sequence ID" value="EJK61260.1"/>
    <property type="molecule type" value="Genomic_DNA"/>
</dbReference>
<dbReference type="OrthoDB" id="57939at2759"/>
<feature type="compositionally biased region" description="Basic and acidic residues" evidence="1">
    <location>
        <begin position="147"/>
        <end position="168"/>
    </location>
</feature>
<reference evidence="3 4" key="1">
    <citation type="journal article" date="2012" name="Genome Biol.">
        <title>Genome and low-iron response of an oceanic diatom adapted to chronic iron limitation.</title>
        <authorList>
            <person name="Lommer M."/>
            <person name="Specht M."/>
            <person name="Roy A.S."/>
            <person name="Kraemer L."/>
            <person name="Andreson R."/>
            <person name="Gutowska M.A."/>
            <person name="Wolf J."/>
            <person name="Bergner S.V."/>
            <person name="Schilhabel M.B."/>
            <person name="Klostermeier U.C."/>
            <person name="Beiko R.G."/>
            <person name="Rosenstiel P."/>
            <person name="Hippler M."/>
            <person name="Laroche J."/>
        </authorList>
    </citation>
    <scope>NUCLEOTIDE SEQUENCE [LARGE SCALE GENOMIC DNA]</scope>
    <source>
        <strain evidence="3 4">CCMP1005</strain>
    </source>
</reference>
<feature type="domain" description="GTP cyclohydrolase N-terminal" evidence="2">
    <location>
        <begin position="31"/>
        <end position="122"/>
    </location>
</feature>
<evidence type="ECO:0000256" key="1">
    <source>
        <dbReference type="SAM" id="MobiDB-lite"/>
    </source>
</evidence>
<dbReference type="AlphaFoldDB" id="K0S7N9"/>
<gene>
    <name evidence="3" type="ORF">THAOC_18290</name>
</gene>
<dbReference type="Pfam" id="PF12471">
    <property type="entry name" value="GTP_CH_N"/>
    <property type="match status" value="1"/>
</dbReference>
<sequence>MSAHTAPPSKKKRKSIEEDSIPTPEFTKLDHINLTSHSGTFGVDPIPVSWGHPDPLVRGPVICTVRHSSQRNAIGAHSGSYCVYTGLAVAAGKLNPEYVPNLKLTSPVFDIGPHSSWYDPKKDRQHRSLRTPDHGRVLELPQQGVRHPPDHSDHQGAHRPARDARGGPERPAQARRQGAPPERAVDREQGRHRAGLVPPRNR</sequence>
<dbReference type="PANTHER" id="PTHR47259">
    <property type="match status" value="1"/>
</dbReference>
<dbReference type="eggNOG" id="KOG1284">
    <property type="taxonomic scope" value="Eukaryota"/>
</dbReference>
<comment type="caution">
    <text evidence="3">The sequence shown here is derived from an EMBL/GenBank/DDBJ whole genome shotgun (WGS) entry which is preliminary data.</text>
</comment>